<evidence type="ECO:0000313" key="2">
    <source>
        <dbReference type="Proteomes" id="UP000658514"/>
    </source>
</evidence>
<reference evidence="1 2" key="1">
    <citation type="journal article" date="2020" name="ISME J.">
        <title>Comparative genomics reveals insights into cyanobacterial evolution and habitat adaptation.</title>
        <authorList>
            <person name="Chen M.Y."/>
            <person name="Teng W.K."/>
            <person name="Zhao L."/>
            <person name="Hu C.X."/>
            <person name="Zhou Y.K."/>
            <person name="Han B.P."/>
            <person name="Song L.R."/>
            <person name="Shu W.S."/>
        </authorList>
    </citation>
    <scope>NUCLEOTIDE SEQUENCE [LARGE SCALE GENOMIC DNA]</scope>
    <source>
        <strain evidence="1 2">FACHB-288</strain>
    </source>
</reference>
<proteinExistence type="predicted"/>
<dbReference type="Proteomes" id="UP000658514">
    <property type="component" value="Unassembled WGS sequence"/>
</dbReference>
<dbReference type="Pfam" id="PF14328">
    <property type="entry name" value="DUF4385"/>
    <property type="match status" value="1"/>
</dbReference>
<name>A0ABR8A5Z9_9CYAN</name>
<organism evidence="1 2">
    <name type="scientific">Calothrix parietina FACHB-288</name>
    <dbReference type="NCBI Taxonomy" id="2692896"/>
    <lineage>
        <taxon>Bacteria</taxon>
        <taxon>Bacillati</taxon>
        <taxon>Cyanobacteriota</taxon>
        <taxon>Cyanophyceae</taxon>
        <taxon>Nostocales</taxon>
        <taxon>Calotrichaceae</taxon>
        <taxon>Calothrix</taxon>
    </lineage>
</organism>
<keyword evidence="2" id="KW-1185">Reference proteome</keyword>
<sequence length="157" mass="18598">MAFDYSLDFPNINFRQHPELYRVGKGEQGVLLVEPYKSEILPFWRFKNPDIARESSEKIYDIFLAYLEQDDFIGADMARKFLQMGYTRARRYANHKSGRKYKKTEPDSAEKKEILPYEVDPIKAESAAIFKVKWIEAKTNEKYQALLAKHKQMYELD</sequence>
<gene>
    <name evidence="1" type="ORF">H6G24_07625</name>
</gene>
<evidence type="ECO:0000313" key="1">
    <source>
        <dbReference type="EMBL" id="MBD2195361.1"/>
    </source>
</evidence>
<protein>
    <submittedName>
        <fullName evidence="1">DUF4385 domain-containing protein</fullName>
    </submittedName>
</protein>
<dbReference type="InterPro" id="IPR025494">
    <property type="entry name" value="DUF4385"/>
</dbReference>
<dbReference type="EMBL" id="JACJQH010000009">
    <property type="protein sequence ID" value="MBD2195361.1"/>
    <property type="molecule type" value="Genomic_DNA"/>
</dbReference>
<dbReference type="RefSeq" id="WP_190539462.1">
    <property type="nucleotide sequence ID" value="NZ_CAWPNO010000128.1"/>
</dbReference>
<comment type="caution">
    <text evidence="1">The sequence shown here is derived from an EMBL/GenBank/DDBJ whole genome shotgun (WGS) entry which is preliminary data.</text>
</comment>
<accession>A0ABR8A5Z9</accession>